<accession>A0ABW4PCY9</accession>
<comment type="caution">
    <text evidence="1">The sequence shown here is derived from an EMBL/GenBank/DDBJ whole genome shotgun (WGS) entry which is preliminary data.</text>
</comment>
<protein>
    <submittedName>
        <fullName evidence="1">YtxH domain-containing protein</fullName>
    </submittedName>
</protein>
<name>A0ABW4PCY9_9ACTN</name>
<dbReference type="RefSeq" id="WP_380895591.1">
    <property type="nucleotide sequence ID" value="NZ_JBHUFU010000001.1"/>
</dbReference>
<organism evidence="1 2">
    <name type="scientific">Streptomyces desertarenae</name>
    <dbReference type="NCBI Taxonomy" id="2666184"/>
    <lineage>
        <taxon>Bacteria</taxon>
        <taxon>Bacillati</taxon>
        <taxon>Actinomycetota</taxon>
        <taxon>Actinomycetes</taxon>
        <taxon>Kitasatosporales</taxon>
        <taxon>Streptomycetaceae</taxon>
        <taxon>Streptomyces</taxon>
    </lineage>
</organism>
<keyword evidence="2" id="KW-1185">Reference proteome</keyword>
<dbReference type="Proteomes" id="UP001597365">
    <property type="component" value="Unassembled WGS sequence"/>
</dbReference>
<dbReference type="EMBL" id="JBHUFU010000001">
    <property type="protein sequence ID" value="MFD1828225.1"/>
    <property type="molecule type" value="Genomic_DNA"/>
</dbReference>
<evidence type="ECO:0000313" key="1">
    <source>
        <dbReference type="EMBL" id="MFD1828225.1"/>
    </source>
</evidence>
<evidence type="ECO:0000313" key="2">
    <source>
        <dbReference type="Proteomes" id="UP001597365"/>
    </source>
</evidence>
<proteinExistence type="predicted"/>
<sequence>MRYRLTFVAGVAVGYVFGTRAGREKYEELRARARRLAENPAVRNAYESATQNGREMAGKALGAVSERMGDRVPATVSDRVRTLRVRRVEERTPFDDGWGTSGS</sequence>
<reference evidence="2" key="1">
    <citation type="journal article" date="2019" name="Int. J. Syst. Evol. Microbiol.">
        <title>The Global Catalogue of Microorganisms (GCM) 10K type strain sequencing project: providing services to taxonomists for standard genome sequencing and annotation.</title>
        <authorList>
            <consortium name="The Broad Institute Genomics Platform"/>
            <consortium name="The Broad Institute Genome Sequencing Center for Infectious Disease"/>
            <person name="Wu L."/>
            <person name="Ma J."/>
        </authorList>
    </citation>
    <scope>NUCLEOTIDE SEQUENCE [LARGE SCALE GENOMIC DNA]</scope>
    <source>
        <strain evidence="2">CGMCC 4.7455</strain>
    </source>
</reference>
<gene>
    <name evidence="1" type="ORF">ACFSJS_00925</name>
</gene>